<gene>
    <name evidence="1" type="ORF">BD310DRAFT_58866</name>
</gene>
<sequence>MMRADAEESYLQLLEMDCLEKARADIDDLRGHDRPVMVEIRAWVRRRSSIAGVAHAIQSEFPTSYDVTHKLSHWPQAPQAKLISRGRHPGNNATPALETLSTCVVRYCLWLDRMLAGRLASAVSNPGANPGMICGADRIASGHYPRSRTSSDRKH</sequence>
<name>A0A4Q9Q636_9APHY</name>
<accession>A0A4Q9Q636</accession>
<reference evidence="1 2" key="1">
    <citation type="submission" date="2019-01" db="EMBL/GenBank/DDBJ databases">
        <title>Draft genome sequences of three monokaryotic isolates of the white-rot basidiomycete fungus Dichomitus squalens.</title>
        <authorList>
            <consortium name="DOE Joint Genome Institute"/>
            <person name="Lopez S.C."/>
            <person name="Andreopoulos B."/>
            <person name="Pangilinan J."/>
            <person name="Lipzen A."/>
            <person name="Riley R."/>
            <person name="Ahrendt S."/>
            <person name="Ng V."/>
            <person name="Barry K."/>
            <person name="Daum C."/>
            <person name="Grigoriev I.V."/>
            <person name="Hilden K.S."/>
            <person name="Makela M.R."/>
            <person name="de Vries R.P."/>
        </authorList>
    </citation>
    <scope>NUCLEOTIDE SEQUENCE [LARGE SCALE GENOMIC DNA]</scope>
    <source>
        <strain evidence="1 2">CBS 464.89</strain>
    </source>
</reference>
<keyword evidence="2" id="KW-1185">Reference proteome</keyword>
<protein>
    <submittedName>
        <fullName evidence="1">Uncharacterized protein</fullName>
    </submittedName>
</protein>
<dbReference type="Proteomes" id="UP000292082">
    <property type="component" value="Unassembled WGS sequence"/>
</dbReference>
<evidence type="ECO:0000313" key="1">
    <source>
        <dbReference type="EMBL" id="TBU62590.1"/>
    </source>
</evidence>
<proteinExistence type="predicted"/>
<dbReference type="EMBL" id="ML145093">
    <property type="protein sequence ID" value="TBU62590.1"/>
    <property type="molecule type" value="Genomic_DNA"/>
</dbReference>
<organism evidence="1 2">
    <name type="scientific">Dichomitus squalens</name>
    <dbReference type="NCBI Taxonomy" id="114155"/>
    <lineage>
        <taxon>Eukaryota</taxon>
        <taxon>Fungi</taxon>
        <taxon>Dikarya</taxon>
        <taxon>Basidiomycota</taxon>
        <taxon>Agaricomycotina</taxon>
        <taxon>Agaricomycetes</taxon>
        <taxon>Polyporales</taxon>
        <taxon>Polyporaceae</taxon>
        <taxon>Dichomitus</taxon>
    </lineage>
</organism>
<evidence type="ECO:0000313" key="2">
    <source>
        <dbReference type="Proteomes" id="UP000292082"/>
    </source>
</evidence>
<dbReference type="AlphaFoldDB" id="A0A4Q9Q636"/>